<dbReference type="Proteomes" id="UP000006160">
    <property type="component" value="Plasmid pCLG1"/>
</dbReference>
<geneLocation type="plasmid" evidence="2 3">
    <name>pCLG1</name>
</geneLocation>
<gene>
    <name evidence="2" type="ORF">CLG_0113</name>
</gene>
<evidence type="ECO:0000313" key="3">
    <source>
        <dbReference type="Proteomes" id="UP000006160"/>
    </source>
</evidence>
<feature type="transmembrane region" description="Helical" evidence="1">
    <location>
        <begin position="95"/>
        <end position="122"/>
    </location>
</feature>
<feature type="transmembrane region" description="Helical" evidence="1">
    <location>
        <begin position="242"/>
        <end position="263"/>
    </location>
</feature>
<name>A0A9N7B3Q4_CLOBO</name>
<feature type="transmembrane region" description="Helical" evidence="1">
    <location>
        <begin position="202"/>
        <end position="222"/>
    </location>
</feature>
<organism evidence="2 3">
    <name type="scientific">Clostridium botulinum D str. 1873</name>
    <dbReference type="NCBI Taxonomy" id="592027"/>
    <lineage>
        <taxon>Bacteria</taxon>
        <taxon>Bacillati</taxon>
        <taxon>Bacillota</taxon>
        <taxon>Clostridia</taxon>
        <taxon>Eubacteriales</taxon>
        <taxon>Clostridiaceae</taxon>
        <taxon>Clostridium</taxon>
    </lineage>
</organism>
<dbReference type="AlphaFoldDB" id="A0A9N7B3Q4"/>
<dbReference type="EMBL" id="CP001659">
    <property type="protein sequence ID" value="ACT33590.1"/>
    <property type="molecule type" value="Genomic_DNA"/>
</dbReference>
<keyword evidence="1" id="KW-0812">Transmembrane</keyword>
<keyword evidence="1" id="KW-1133">Transmembrane helix</keyword>
<evidence type="ECO:0000256" key="1">
    <source>
        <dbReference type="SAM" id="Phobius"/>
    </source>
</evidence>
<protein>
    <submittedName>
        <fullName evidence="2">Membrane protein</fullName>
    </submittedName>
</protein>
<sequence>MTMKKIFNYFILKISSFKIGIVILVALIYQFTQFLNLIPYKIKYNFYDLHMNSLGYLPLFYMISLFYLIIIYQVCNNDNFSKYLFLKFKSRTQVFTINVLMIFVISLIFVGIINLACIIESIGNISFENTWSQYFFKVMSGTINSFHSSEEIKILTTKLTPLSFVLYNNLFAIAYLFLIGLMFIVSNILFKKRMLSFTFTMAINVGSLAVDSIPGIVANLTFTKNVFVANATLEQLKNNIFITSRLLYFGVLIVSLIVIGNILTKKLDYKFQGEK</sequence>
<reference evidence="2 3" key="1">
    <citation type="submission" date="2009-06" db="EMBL/GenBank/DDBJ databases">
        <authorList>
            <person name="Shrivastava S."/>
            <person name="Brinkac L.B."/>
            <person name="Brown J.L."/>
            <person name="Bruce D.B."/>
            <person name="Detter C."/>
            <person name="Green L.D."/>
            <person name="Munk C.A."/>
            <person name="Rogers Y.C."/>
            <person name="Tapia R."/>
            <person name="Saunders E.S."/>
            <person name="Sims D.R."/>
            <person name="Smith L.A."/>
            <person name="Smith T.J."/>
            <person name="Sutton G."/>
            <person name="Brettin T."/>
        </authorList>
    </citation>
    <scope>NUCLEOTIDE SEQUENCE [LARGE SCALE GENOMIC DNA]</scope>
    <source>
        <strain evidence="3">D str. 1873</strain>
        <plasmid evidence="2 3">pCLG1</plasmid>
    </source>
</reference>
<keyword evidence="1" id="KW-0472">Membrane</keyword>
<accession>A0A9N7B3Q4</accession>
<feature type="transmembrane region" description="Helical" evidence="1">
    <location>
        <begin position="170"/>
        <end position="190"/>
    </location>
</feature>
<keyword evidence="2" id="KW-0614">Plasmid</keyword>
<feature type="transmembrane region" description="Helical" evidence="1">
    <location>
        <begin position="54"/>
        <end position="74"/>
    </location>
</feature>
<evidence type="ECO:0000313" key="2">
    <source>
        <dbReference type="EMBL" id="ACT33590.1"/>
    </source>
</evidence>
<proteinExistence type="predicted"/>